<evidence type="ECO:0000256" key="1">
    <source>
        <dbReference type="SAM" id="MobiDB-lite"/>
    </source>
</evidence>
<name>A0A290Z232_9PSEU</name>
<reference evidence="2" key="1">
    <citation type="submission" date="2017-09" db="EMBL/GenBank/DDBJ databases">
        <title>Complete Genome Sequence of ansamitocin-producing Bacterium Actinosynnema pretiosum X47.</title>
        <authorList>
            <person name="Cao G."/>
            <person name="Zong G."/>
            <person name="Zhong C."/>
            <person name="Fu J."/>
        </authorList>
    </citation>
    <scope>NUCLEOTIDE SEQUENCE [LARGE SCALE GENOMIC DNA]</scope>
    <source>
        <strain evidence="2">X47</strain>
    </source>
</reference>
<protein>
    <submittedName>
        <fullName evidence="2">Uncharacterized protein</fullName>
    </submittedName>
</protein>
<dbReference type="Proteomes" id="UP000218505">
    <property type="component" value="Chromosome"/>
</dbReference>
<feature type="compositionally biased region" description="Gly residues" evidence="1">
    <location>
        <begin position="9"/>
        <end position="20"/>
    </location>
</feature>
<dbReference type="AlphaFoldDB" id="A0A290Z232"/>
<feature type="compositionally biased region" description="Basic and acidic residues" evidence="1">
    <location>
        <begin position="36"/>
        <end position="45"/>
    </location>
</feature>
<dbReference type="EMBL" id="CP023445">
    <property type="protein sequence ID" value="ATE53067.1"/>
    <property type="molecule type" value="Genomic_DNA"/>
</dbReference>
<evidence type="ECO:0000313" key="2">
    <source>
        <dbReference type="EMBL" id="ATE53067.1"/>
    </source>
</evidence>
<proteinExistence type="predicted"/>
<sequence>MRLIFTHGGSPGLGGGGSGAGQMTFDGFSGDQLKGTPDKCGETARKAPGTIFAPVLSVRSVKIAPWM</sequence>
<gene>
    <name evidence="2" type="ORF">CNX65_07015</name>
</gene>
<feature type="region of interest" description="Disordered" evidence="1">
    <location>
        <begin position="1"/>
        <end position="45"/>
    </location>
</feature>
<evidence type="ECO:0000313" key="3">
    <source>
        <dbReference type="Proteomes" id="UP000218505"/>
    </source>
</evidence>
<dbReference type="KEGG" id="apre:CNX65_07015"/>
<keyword evidence="3" id="KW-1185">Reference proteome</keyword>
<organism evidence="2 3">
    <name type="scientific">Actinosynnema pretiosum</name>
    <dbReference type="NCBI Taxonomy" id="42197"/>
    <lineage>
        <taxon>Bacteria</taxon>
        <taxon>Bacillati</taxon>
        <taxon>Actinomycetota</taxon>
        <taxon>Actinomycetes</taxon>
        <taxon>Pseudonocardiales</taxon>
        <taxon>Pseudonocardiaceae</taxon>
        <taxon>Actinosynnema</taxon>
    </lineage>
</organism>
<accession>A0A290Z232</accession>